<evidence type="ECO:0000256" key="1">
    <source>
        <dbReference type="SAM" id="MobiDB-lite"/>
    </source>
</evidence>
<evidence type="ECO:0000313" key="3">
    <source>
        <dbReference type="Proteomes" id="UP001235939"/>
    </source>
</evidence>
<reference evidence="2 3" key="1">
    <citation type="submission" date="2022-01" db="EMBL/GenBank/DDBJ databases">
        <title>A chromosomal length assembly of Cordylochernes scorpioides.</title>
        <authorList>
            <person name="Zeh D."/>
            <person name="Zeh J."/>
        </authorList>
    </citation>
    <scope>NUCLEOTIDE SEQUENCE [LARGE SCALE GENOMIC DNA]</scope>
    <source>
        <strain evidence="2">IN4F17</strain>
        <tissue evidence="2">Whole Body</tissue>
    </source>
</reference>
<feature type="compositionally biased region" description="Polar residues" evidence="1">
    <location>
        <begin position="93"/>
        <end position="107"/>
    </location>
</feature>
<name>A0ABY6JVR5_9ARAC</name>
<evidence type="ECO:0000313" key="2">
    <source>
        <dbReference type="EMBL" id="UYV60686.1"/>
    </source>
</evidence>
<dbReference type="Proteomes" id="UP001235939">
    <property type="component" value="Chromosome 01"/>
</dbReference>
<organism evidence="2 3">
    <name type="scientific">Cordylochernes scorpioides</name>
    <dbReference type="NCBI Taxonomy" id="51811"/>
    <lineage>
        <taxon>Eukaryota</taxon>
        <taxon>Metazoa</taxon>
        <taxon>Ecdysozoa</taxon>
        <taxon>Arthropoda</taxon>
        <taxon>Chelicerata</taxon>
        <taxon>Arachnida</taxon>
        <taxon>Pseudoscorpiones</taxon>
        <taxon>Cheliferoidea</taxon>
        <taxon>Chernetidae</taxon>
        <taxon>Cordylochernes</taxon>
    </lineage>
</organism>
<accession>A0ABY6JVR5</accession>
<feature type="region of interest" description="Disordered" evidence="1">
    <location>
        <begin position="93"/>
        <end position="135"/>
    </location>
</feature>
<gene>
    <name evidence="2" type="ORF">LAZ67_1001895</name>
</gene>
<protein>
    <submittedName>
        <fullName evidence="2">Uncharacterized protein</fullName>
    </submittedName>
</protein>
<keyword evidence="3" id="KW-1185">Reference proteome</keyword>
<proteinExistence type="predicted"/>
<sequence>MVKLNRPNQPLNKEHDTIHVNKLRPYTESVPHIAPPTMQAHYVQPKDNDLFPFRHLSPDLFQEYQHTIISSSSQPRLPLIPNLFTLIQVEPTSSNNASPIPQLQINHEPTRSHVKSSTLQHKWLSPQLCPSPPSR</sequence>
<dbReference type="EMBL" id="CP092863">
    <property type="protein sequence ID" value="UYV60686.1"/>
    <property type="molecule type" value="Genomic_DNA"/>
</dbReference>